<dbReference type="InterPro" id="IPR008901">
    <property type="entry name" value="ACER"/>
</dbReference>
<reference evidence="9 10" key="1">
    <citation type="submission" date="2020-08" db="EMBL/GenBank/DDBJ databases">
        <title>Genomic Encyclopedia of Type Strains, Phase IV (KMG-IV): sequencing the most valuable type-strain genomes for metagenomic binning, comparative biology and taxonomic classification.</title>
        <authorList>
            <person name="Goeker M."/>
        </authorList>
    </citation>
    <scope>NUCLEOTIDE SEQUENCE [LARGE SCALE GENOMIC DNA]</scope>
    <source>
        <strain evidence="9 10">DSM 103377</strain>
    </source>
</reference>
<organism evidence="9 10">
    <name type="scientific">Rubricella aquisinus</name>
    <dbReference type="NCBI Taxonomy" id="2028108"/>
    <lineage>
        <taxon>Bacteria</taxon>
        <taxon>Pseudomonadati</taxon>
        <taxon>Pseudomonadota</taxon>
        <taxon>Alphaproteobacteria</taxon>
        <taxon>Rhodobacterales</taxon>
        <taxon>Paracoccaceae</taxon>
        <taxon>Rubricella</taxon>
    </lineage>
</organism>
<keyword evidence="6" id="KW-0106">Calcium</keyword>
<comment type="subcellular location">
    <subcellularLocation>
        <location evidence="1">Membrane</location>
        <topology evidence="1">Multi-pass membrane protein</topology>
    </subcellularLocation>
</comment>
<feature type="binding site" evidence="7">
    <location>
        <position position="193"/>
    </location>
    <ligand>
        <name>Zn(2+)</name>
        <dbReference type="ChEBI" id="CHEBI:29105"/>
        <note>catalytic</note>
    </ligand>
</feature>
<evidence type="ECO:0000313" key="9">
    <source>
        <dbReference type="EMBL" id="MBB5515995.1"/>
    </source>
</evidence>
<evidence type="ECO:0000256" key="1">
    <source>
        <dbReference type="ARBA" id="ARBA00004141"/>
    </source>
</evidence>
<dbReference type="RefSeq" id="WP_184011173.1">
    <property type="nucleotide sequence ID" value="NZ_JACIJS010000005.1"/>
</dbReference>
<sequence length="218" mass="24158">MDWTQQVDNYCERMDFTFWGEPLNAITNAAFLIAAFIAWRVAKREGRLDPGIWALLTVLTAIGIGSFLFHTFATRWAAMADVLPILFYILIYIYLATTRFLALPWWGGVAALVLFVPYAGLVGWAVGSVFGPLNGSVGYIPVPILIAIYAFLIRNSAPQTARGLMIGVAILAVSLTMRTIDEATCAAFPIGTHIFWHIFNGIMLGWMIVVMARHPRTT</sequence>
<keyword evidence="6" id="KW-0479">Metal-binding</keyword>
<feature type="binding site" evidence="6">
    <location>
        <position position="21"/>
    </location>
    <ligand>
        <name>Ca(2+)</name>
        <dbReference type="ChEBI" id="CHEBI:29108"/>
    </ligand>
</feature>
<evidence type="ECO:0000256" key="5">
    <source>
        <dbReference type="ARBA" id="ARBA00023136"/>
    </source>
</evidence>
<dbReference type="GO" id="GO:0016811">
    <property type="term" value="F:hydrolase activity, acting on carbon-nitrogen (but not peptide) bonds, in linear amides"/>
    <property type="evidence" value="ECO:0007669"/>
    <property type="project" value="InterPro"/>
</dbReference>
<feature type="transmembrane region" description="Helical" evidence="8">
    <location>
        <begin position="51"/>
        <end position="70"/>
    </location>
</feature>
<dbReference type="AlphaFoldDB" id="A0A840X285"/>
<dbReference type="GO" id="GO:0016020">
    <property type="term" value="C:membrane"/>
    <property type="evidence" value="ECO:0007669"/>
    <property type="project" value="UniProtKB-SubCell"/>
</dbReference>
<protein>
    <recommendedName>
        <fullName evidence="11">Ceramidase</fullName>
    </recommendedName>
</protein>
<accession>A0A840X285</accession>
<feature type="transmembrane region" description="Helical" evidence="8">
    <location>
        <begin position="103"/>
        <end position="127"/>
    </location>
</feature>
<comment type="cofactor">
    <cofactor evidence="7">
        <name>Zn(2+)</name>
        <dbReference type="ChEBI" id="CHEBI:29105"/>
    </cofactor>
</comment>
<feature type="transmembrane region" description="Helical" evidence="8">
    <location>
        <begin position="186"/>
        <end position="212"/>
    </location>
</feature>
<keyword evidence="7" id="KW-0862">Zinc</keyword>
<keyword evidence="3" id="KW-0378">Hydrolase</keyword>
<keyword evidence="10" id="KW-1185">Reference proteome</keyword>
<evidence type="ECO:0000313" key="10">
    <source>
        <dbReference type="Proteomes" id="UP000553766"/>
    </source>
</evidence>
<comment type="caution">
    <text evidence="9">The sequence shown here is derived from an EMBL/GenBank/DDBJ whole genome shotgun (WGS) entry which is preliminary data.</text>
</comment>
<keyword evidence="2 8" id="KW-0812">Transmembrane</keyword>
<dbReference type="GO" id="GO:0046872">
    <property type="term" value="F:metal ion binding"/>
    <property type="evidence" value="ECO:0007669"/>
    <property type="project" value="UniProtKB-KW"/>
</dbReference>
<evidence type="ECO:0000256" key="6">
    <source>
        <dbReference type="PIRSR" id="PIRSR608901-1"/>
    </source>
</evidence>
<evidence type="ECO:0000256" key="7">
    <source>
        <dbReference type="PIRSR" id="PIRSR608901-2"/>
    </source>
</evidence>
<evidence type="ECO:0000256" key="3">
    <source>
        <dbReference type="ARBA" id="ARBA00022801"/>
    </source>
</evidence>
<feature type="binding site" evidence="7">
    <location>
        <position position="197"/>
    </location>
    <ligand>
        <name>Zn(2+)</name>
        <dbReference type="ChEBI" id="CHEBI:29105"/>
        <note>catalytic</note>
    </ligand>
</feature>
<feature type="transmembrane region" description="Helical" evidence="8">
    <location>
        <begin position="22"/>
        <end position="39"/>
    </location>
</feature>
<feature type="transmembrane region" description="Helical" evidence="8">
    <location>
        <begin position="76"/>
        <end position="96"/>
    </location>
</feature>
<keyword evidence="4 8" id="KW-1133">Transmembrane helix</keyword>
<feature type="transmembrane region" description="Helical" evidence="8">
    <location>
        <begin position="164"/>
        <end position="180"/>
    </location>
</feature>
<feature type="transmembrane region" description="Helical" evidence="8">
    <location>
        <begin position="133"/>
        <end position="152"/>
    </location>
</feature>
<feature type="binding site" evidence="7">
    <location>
        <position position="70"/>
    </location>
    <ligand>
        <name>Zn(2+)</name>
        <dbReference type="ChEBI" id="CHEBI:29105"/>
        <note>catalytic</note>
    </ligand>
</feature>
<dbReference type="Proteomes" id="UP000553766">
    <property type="component" value="Unassembled WGS sequence"/>
</dbReference>
<gene>
    <name evidence="9" type="ORF">FHS89_002015</name>
</gene>
<evidence type="ECO:0008006" key="11">
    <source>
        <dbReference type="Google" id="ProtNLM"/>
    </source>
</evidence>
<proteinExistence type="predicted"/>
<name>A0A840X285_9RHOB</name>
<evidence type="ECO:0000256" key="2">
    <source>
        <dbReference type="ARBA" id="ARBA00022692"/>
    </source>
</evidence>
<dbReference type="GO" id="GO:0006672">
    <property type="term" value="P:ceramide metabolic process"/>
    <property type="evidence" value="ECO:0007669"/>
    <property type="project" value="InterPro"/>
</dbReference>
<evidence type="ECO:0000256" key="4">
    <source>
        <dbReference type="ARBA" id="ARBA00022989"/>
    </source>
</evidence>
<keyword evidence="5 8" id="KW-0472">Membrane</keyword>
<evidence type="ECO:0000256" key="8">
    <source>
        <dbReference type="SAM" id="Phobius"/>
    </source>
</evidence>
<dbReference type="Pfam" id="PF05875">
    <property type="entry name" value="Ceramidase"/>
    <property type="match status" value="1"/>
</dbReference>
<dbReference type="EMBL" id="JACIJS010000005">
    <property type="protein sequence ID" value="MBB5515995.1"/>
    <property type="molecule type" value="Genomic_DNA"/>
</dbReference>